<dbReference type="GeneID" id="39612864"/>
<comment type="caution">
    <text evidence="3">The sequence shown here is derived from an EMBL/GenBank/DDBJ whole genome shotgun (WGS) entry which is preliminary data.</text>
</comment>
<protein>
    <recommendedName>
        <fullName evidence="5">F-box domain-containing protein</fullName>
    </recommendedName>
</protein>
<feature type="compositionally biased region" description="Pro residues" evidence="1">
    <location>
        <begin position="56"/>
        <end position="70"/>
    </location>
</feature>
<keyword evidence="4" id="KW-1185">Reference proteome</keyword>
<dbReference type="Proteomes" id="UP000267145">
    <property type="component" value="Unassembled WGS sequence"/>
</dbReference>
<keyword evidence="2" id="KW-1133">Transmembrane helix</keyword>
<feature type="compositionally biased region" description="Pro residues" evidence="1">
    <location>
        <begin position="29"/>
        <end position="40"/>
    </location>
</feature>
<dbReference type="EMBL" id="RBVV01000009">
    <property type="protein sequence ID" value="RNJ60146.1"/>
    <property type="molecule type" value="Genomic_DNA"/>
</dbReference>
<feature type="compositionally biased region" description="Low complexity" evidence="1">
    <location>
        <begin position="18"/>
        <end position="27"/>
    </location>
</feature>
<gene>
    <name evidence="3" type="ORF">D7B24_009175</name>
</gene>
<feature type="transmembrane region" description="Helical" evidence="2">
    <location>
        <begin position="181"/>
        <end position="203"/>
    </location>
</feature>
<keyword evidence="2" id="KW-0812">Transmembrane</keyword>
<evidence type="ECO:0008006" key="5">
    <source>
        <dbReference type="Google" id="ProtNLM"/>
    </source>
</evidence>
<dbReference type="InterPro" id="IPR036047">
    <property type="entry name" value="F-box-like_dom_sf"/>
</dbReference>
<sequence length="211" mass="22922">MTLILRAGPAPSPPPSTSCPTSSSHPTRASPPPQPTPPQDPSTTQDDGESKHPPSPEDPPPPPPTLPTLPPELQSLITAHLSYPDALSLKHTNRHFFQTTDTGVRLKVAWLLERRDQRLACPSCGRGCDLASDLRFCRGGVGRVIRRRRMHGECESRAGLGCVVFGTGRCERRRRRGGRRLSLGGMRAWAFLVPVLAVLWAFLRGVSCGAS</sequence>
<keyword evidence="2" id="KW-0472">Membrane</keyword>
<feature type="region of interest" description="Disordered" evidence="1">
    <location>
        <begin position="1"/>
        <end position="71"/>
    </location>
</feature>
<dbReference type="RefSeq" id="XP_028498304.1">
    <property type="nucleotide sequence ID" value="XM_028643253.1"/>
</dbReference>
<dbReference type="AlphaFoldDB" id="A0A3M9YK15"/>
<evidence type="ECO:0000313" key="4">
    <source>
        <dbReference type="Proteomes" id="UP000267145"/>
    </source>
</evidence>
<evidence type="ECO:0000256" key="2">
    <source>
        <dbReference type="SAM" id="Phobius"/>
    </source>
</evidence>
<dbReference type="SUPFAM" id="SSF81383">
    <property type="entry name" value="F-box domain"/>
    <property type="match status" value="1"/>
</dbReference>
<proteinExistence type="predicted"/>
<accession>A0A3M9YK15</accession>
<organism evidence="3 4">
    <name type="scientific">Verticillium nonalfalfae</name>
    <dbReference type="NCBI Taxonomy" id="1051616"/>
    <lineage>
        <taxon>Eukaryota</taxon>
        <taxon>Fungi</taxon>
        <taxon>Dikarya</taxon>
        <taxon>Ascomycota</taxon>
        <taxon>Pezizomycotina</taxon>
        <taxon>Sordariomycetes</taxon>
        <taxon>Hypocreomycetidae</taxon>
        <taxon>Glomerellales</taxon>
        <taxon>Plectosphaerellaceae</taxon>
        <taxon>Verticillium</taxon>
    </lineage>
</organism>
<evidence type="ECO:0000313" key="3">
    <source>
        <dbReference type="EMBL" id="RNJ60146.1"/>
    </source>
</evidence>
<reference evidence="3 4" key="1">
    <citation type="submission" date="2018-10" db="EMBL/GenBank/DDBJ databases">
        <title>Genome sequence of Verticillium nonalfalfae VnAa140.</title>
        <authorList>
            <person name="Stajich J.E."/>
            <person name="Kasson M.T."/>
        </authorList>
    </citation>
    <scope>NUCLEOTIDE SEQUENCE [LARGE SCALE GENOMIC DNA]</scope>
    <source>
        <strain evidence="3 4">VnAa140</strain>
    </source>
</reference>
<evidence type="ECO:0000256" key="1">
    <source>
        <dbReference type="SAM" id="MobiDB-lite"/>
    </source>
</evidence>
<dbReference type="STRING" id="1051616.A0A3M9YK15"/>
<name>A0A3M9YK15_9PEZI</name>